<dbReference type="Proteomes" id="UP000316624">
    <property type="component" value="Unassembled WGS sequence"/>
</dbReference>
<sequence>MRTIMSLAAVALLAGCAMDRAELEKPVRAGDTIRFSAGPCFGACPSYTLRVTPDGSGLIEPERFTAVPGPTRFTVTPAQYRRFHSALSAYRPAPGTTRRITHGENCDRFATDMPGYVIEWTHGEGAPTRLEYQSGCMDARYGRLRAMIASVPRLLGLEAMLKPTLPRKAGT</sequence>
<protein>
    <recommendedName>
        <fullName evidence="1">DUF6438 domain-containing protein</fullName>
    </recommendedName>
</protein>
<dbReference type="EMBL" id="VLKK01000004">
    <property type="protein sequence ID" value="TWH95242.1"/>
    <property type="molecule type" value="Genomic_DNA"/>
</dbReference>
<proteinExistence type="predicted"/>
<accession>A0A562KIN2</accession>
<feature type="domain" description="DUF6438" evidence="1">
    <location>
        <begin position="32"/>
        <end position="138"/>
    </location>
</feature>
<dbReference type="AlphaFoldDB" id="A0A562KIN2"/>
<reference evidence="2 3" key="1">
    <citation type="journal article" date="2015" name="Stand. Genomic Sci.">
        <title>Genomic Encyclopedia of Bacterial and Archaeal Type Strains, Phase III: the genomes of soil and plant-associated and newly described type strains.</title>
        <authorList>
            <person name="Whitman W.B."/>
            <person name="Woyke T."/>
            <person name="Klenk H.P."/>
            <person name="Zhou Y."/>
            <person name="Lilburn T.G."/>
            <person name="Beck B.J."/>
            <person name="De Vos P."/>
            <person name="Vandamme P."/>
            <person name="Eisen J.A."/>
            <person name="Garrity G."/>
            <person name="Hugenholtz P."/>
            <person name="Kyrpides N.C."/>
        </authorList>
    </citation>
    <scope>NUCLEOTIDE SEQUENCE [LARGE SCALE GENOMIC DNA]</scope>
    <source>
        <strain evidence="2 3">CGMCC 1.7748</strain>
    </source>
</reference>
<dbReference type="InterPro" id="IPR045497">
    <property type="entry name" value="DUF6438"/>
</dbReference>
<comment type="caution">
    <text evidence="2">The sequence shown here is derived from an EMBL/GenBank/DDBJ whole genome shotgun (WGS) entry which is preliminary data.</text>
</comment>
<evidence type="ECO:0000313" key="2">
    <source>
        <dbReference type="EMBL" id="TWH95242.1"/>
    </source>
</evidence>
<keyword evidence="3" id="KW-1185">Reference proteome</keyword>
<organism evidence="2 3">
    <name type="scientific">Sphingobium wenxiniae (strain DSM 21828 / CGMCC 1.7748 / JZ-1)</name>
    <dbReference type="NCBI Taxonomy" id="595605"/>
    <lineage>
        <taxon>Bacteria</taxon>
        <taxon>Pseudomonadati</taxon>
        <taxon>Pseudomonadota</taxon>
        <taxon>Alphaproteobacteria</taxon>
        <taxon>Sphingomonadales</taxon>
        <taxon>Sphingomonadaceae</taxon>
        <taxon>Sphingobium</taxon>
    </lineage>
</organism>
<dbReference type="RefSeq" id="WP_021247237.1">
    <property type="nucleotide sequence ID" value="NZ_JACIIY010000002.1"/>
</dbReference>
<evidence type="ECO:0000313" key="3">
    <source>
        <dbReference type="Proteomes" id="UP000316624"/>
    </source>
</evidence>
<evidence type="ECO:0000259" key="1">
    <source>
        <dbReference type="Pfam" id="PF20033"/>
    </source>
</evidence>
<gene>
    <name evidence="2" type="ORF">IQ35_01498</name>
</gene>
<dbReference type="Pfam" id="PF20033">
    <property type="entry name" value="DUF6438"/>
    <property type="match status" value="1"/>
</dbReference>
<dbReference type="PROSITE" id="PS51257">
    <property type="entry name" value="PROKAR_LIPOPROTEIN"/>
    <property type="match status" value="1"/>
</dbReference>
<name>A0A562KIN2_SPHWJ</name>